<dbReference type="EMBL" id="RJVU01042598">
    <property type="protein sequence ID" value="ROL45232.1"/>
    <property type="molecule type" value="Genomic_DNA"/>
</dbReference>
<dbReference type="OrthoDB" id="6617140at2759"/>
<gene>
    <name evidence="2" type="ORF">DPX16_17843</name>
</gene>
<dbReference type="AlphaFoldDB" id="A0A3N0YG46"/>
<evidence type="ECO:0000313" key="2">
    <source>
        <dbReference type="EMBL" id="ROL45232.1"/>
    </source>
</evidence>
<dbReference type="InterPro" id="IPR012337">
    <property type="entry name" value="RNaseH-like_sf"/>
</dbReference>
<feature type="domain" description="DUF4371" evidence="1">
    <location>
        <begin position="51"/>
        <end position="243"/>
    </location>
</feature>
<evidence type="ECO:0000313" key="3">
    <source>
        <dbReference type="Proteomes" id="UP000281406"/>
    </source>
</evidence>
<dbReference type="Proteomes" id="UP000281406">
    <property type="component" value="Unassembled WGS sequence"/>
</dbReference>
<organism evidence="2 3">
    <name type="scientific">Anabarilius grahami</name>
    <name type="common">Kanglang fish</name>
    <name type="synonym">Barilius grahami</name>
    <dbReference type="NCBI Taxonomy" id="495550"/>
    <lineage>
        <taxon>Eukaryota</taxon>
        <taxon>Metazoa</taxon>
        <taxon>Chordata</taxon>
        <taxon>Craniata</taxon>
        <taxon>Vertebrata</taxon>
        <taxon>Euteleostomi</taxon>
        <taxon>Actinopterygii</taxon>
        <taxon>Neopterygii</taxon>
        <taxon>Teleostei</taxon>
        <taxon>Ostariophysi</taxon>
        <taxon>Cypriniformes</taxon>
        <taxon>Xenocyprididae</taxon>
        <taxon>Xenocypridinae</taxon>
        <taxon>Xenocypridinae incertae sedis</taxon>
        <taxon>Anabarilius</taxon>
    </lineage>
</organism>
<dbReference type="PANTHER" id="PTHR45749:SF21">
    <property type="entry name" value="DUF4371 DOMAIN-CONTAINING PROTEIN"/>
    <property type="match status" value="1"/>
</dbReference>
<dbReference type="InterPro" id="IPR025398">
    <property type="entry name" value="DUF4371"/>
</dbReference>
<dbReference type="SUPFAM" id="SSF53098">
    <property type="entry name" value="Ribonuclease H-like"/>
    <property type="match status" value="1"/>
</dbReference>
<accession>A0A3N0YG46</accession>
<keyword evidence="3" id="KW-1185">Reference proteome</keyword>
<comment type="caution">
    <text evidence="2">The sequence shown here is derived from an EMBL/GenBank/DDBJ whole genome shotgun (WGS) entry which is preliminary data.</text>
</comment>
<evidence type="ECO:0000259" key="1">
    <source>
        <dbReference type="Pfam" id="PF14291"/>
    </source>
</evidence>
<keyword evidence="2" id="KW-0808">Transferase</keyword>
<dbReference type="Pfam" id="PF14291">
    <property type="entry name" value="DUF4371"/>
    <property type="match status" value="1"/>
</dbReference>
<name>A0A3N0YG46_ANAGA</name>
<sequence length="444" mass="50290">MTFQTEGFRDWKNAVGEKRGIISNHEKTPGHMTASTLAENFLSVTKGQMENIQSVISKTYSDKVEKNRKTLLSILDVVINLGQRNVAFRGNWKGDSEDGNFIHFIQWKSHFDDVLSQHLETAPGNAKYLSPIFQNEMISCCGDEIRDFIVRRIQKSKYFSVLADETADISGTEQLSICIRYVSESDNFEIHEDFLGFCPLLKQDSESITKAIIEQLSKWGLHVSLLRGQGYDGASNMSGRLSGVQKRIQEVQPRALYTHCRSHALNLVVVHGCTDVPIVRNTMTLIEKVAVFFSAGTRKHKLQDILQEQGSDDGPRGIPLMSDTRWGSRIKTVSAFISKLEPTHSALQEIESDCTRNSEKASRLRNSIESFDTIITSVVTQNVLGYIWPLTLKLQSPNVDKVQVPTKKEDKWQKSLRAFAMMRKDSAKYINKQCSWQTPLMLHL</sequence>
<dbReference type="PANTHER" id="PTHR45749">
    <property type="match status" value="1"/>
</dbReference>
<keyword evidence="2" id="KW-0418">Kinase</keyword>
<proteinExistence type="predicted"/>
<dbReference type="GO" id="GO:0016301">
    <property type="term" value="F:kinase activity"/>
    <property type="evidence" value="ECO:0007669"/>
    <property type="project" value="UniProtKB-KW"/>
</dbReference>
<reference evidence="2 3" key="1">
    <citation type="submission" date="2018-10" db="EMBL/GenBank/DDBJ databases">
        <title>Genome assembly for a Yunnan-Guizhou Plateau 3E fish, Anabarilius grahami (Regan), and its evolutionary and genetic applications.</title>
        <authorList>
            <person name="Jiang W."/>
        </authorList>
    </citation>
    <scope>NUCLEOTIDE SEQUENCE [LARGE SCALE GENOMIC DNA]</scope>
    <source>
        <strain evidence="2">AG-KIZ</strain>
        <tissue evidence="2">Muscle</tissue>
    </source>
</reference>
<protein>
    <submittedName>
        <fullName evidence="2">52 kDa repressor of the inhibitor of the protein kinase</fullName>
    </submittedName>
</protein>